<feature type="compositionally biased region" description="Polar residues" evidence="1">
    <location>
        <begin position="176"/>
        <end position="194"/>
    </location>
</feature>
<evidence type="ECO:0000313" key="2">
    <source>
        <dbReference type="EMBL" id="KAB8345910.1"/>
    </source>
</evidence>
<sequence length="325" mass="35902">MPSSGIAGMGMQPLHQLPLVKLSSAVTEDMTTKPVPWIHQTDPDMTFVIDSMPGQDVETTAFLQSNRKMKIYRGRQLLEMLPIEEMCHASQMTEADARSRGRTLQHTDYPTAAIVKSPCVALRYCLEDGQIRRLQFKFATDNDFETVFTFLKSLHCPIASSIPKPPDVAAPRPQSALPNMQTSQVGTPHPSQHTRSMHLPPSFQSSSDAKVHGLPISQPMSRPTTAPSATSGSLEAIMPPRRTLPFIDRTTSNDTTNLSRMPAVHTGTPTPGSTTETQDRLAEHASKSPAERAAAMNRLIMAHIDNNDFVVFCQDYENAWRRIGL</sequence>
<proteinExistence type="predicted"/>
<feature type="region of interest" description="Disordered" evidence="1">
    <location>
        <begin position="163"/>
        <end position="233"/>
    </location>
</feature>
<dbReference type="Pfam" id="PF03525">
    <property type="entry name" value="Meiotic_rec114"/>
    <property type="match status" value="1"/>
</dbReference>
<dbReference type="Proteomes" id="UP000327013">
    <property type="component" value="Unassembled WGS sequence"/>
</dbReference>
<feature type="compositionally biased region" description="Basic and acidic residues" evidence="1">
    <location>
        <begin position="277"/>
        <end position="288"/>
    </location>
</feature>
<dbReference type="GO" id="GO:0007131">
    <property type="term" value="P:reciprocal meiotic recombination"/>
    <property type="evidence" value="ECO:0007669"/>
    <property type="project" value="InterPro"/>
</dbReference>
<feature type="compositionally biased region" description="Polar residues" evidence="1">
    <location>
        <begin position="218"/>
        <end position="233"/>
    </location>
</feature>
<dbReference type="AlphaFoldDB" id="A0A5N6KTT1"/>
<organism evidence="2 3">
    <name type="scientific">Carpinus fangiana</name>
    <dbReference type="NCBI Taxonomy" id="176857"/>
    <lineage>
        <taxon>Eukaryota</taxon>
        <taxon>Viridiplantae</taxon>
        <taxon>Streptophyta</taxon>
        <taxon>Embryophyta</taxon>
        <taxon>Tracheophyta</taxon>
        <taxon>Spermatophyta</taxon>
        <taxon>Magnoliopsida</taxon>
        <taxon>eudicotyledons</taxon>
        <taxon>Gunneridae</taxon>
        <taxon>Pentapetalae</taxon>
        <taxon>rosids</taxon>
        <taxon>fabids</taxon>
        <taxon>Fagales</taxon>
        <taxon>Betulaceae</taxon>
        <taxon>Carpinus</taxon>
    </lineage>
</organism>
<name>A0A5N6KTT1_9ROSI</name>
<accession>A0A5N6KTT1</accession>
<dbReference type="EMBL" id="VIBQ01000013">
    <property type="protein sequence ID" value="KAB8345910.1"/>
    <property type="molecule type" value="Genomic_DNA"/>
</dbReference>
<gene>
    <name evidence="2" type="ORF">FH972_022965</name>
</gene>
<evidence type="ECO:0000256" key="1">
    <source>
        <dbReference type="SAM" id="MobiDB-lite"/>
    </source>
</evidence>
<reference evidence="2 3" key="1">
    <citation type="submission" date="2019-06" db="EMBL/GenBank/DDBJ databases">
        <title>A chromosomal-level reference genome of Carpinus fangiana (Coryloideae, Betulaceae).</title>
        <authorList>
            <person name="Yang X."/>
            <person name="Wang Z."/>
            <person name="Zhang L."/>
            <person name="Hao G."/>
            <person name="Liu J."/>
            <person name="Yang Y."/>
        </authorList>
    </citation>
    <scope>NUCLEOTIDE SEQUENCE [LARGE SCALE GENOMIC DNA]</scope>
    <source>
        <strain evidence="2">Cfa_2016G</strain>
        <tissue evidence="2">Leaf</tissue>
    </source>
</reference>
<dbReference type="OrthoDB" id="5360255at2759"/>
<evidence type="ECO:0000313" key="3">
    <source>
        <dbReference type="Proteomes" id="UP000327013"/>
    </source>
</evidence>
<comment type="caution">
    <text evidence="2">The sequence shown here is derived from an EMBL/GenBank/DDBJ whole genome shotgun (WGS) entry which is preliminary data.</text>
</comment>
<feature type="compositionally biased region" description="Polar residues" evidence="1">
    <location>
        <begin position="249"/>
        <end position="259"/>
    </location>
</feature>
<feature type="compositionally biased region" description="Low complexity" evidence="1">
    <location>
        <begin position="266"/>
        <end position="276"/>
    </location>
</feature>
<dbReference type="InterPro" id="IPR004354">
    <property type="entry name" value="Meiotic_Rec114"/>
</dbReference>
<feature type="region of interest" description="Disordered" evidence="1">
    <location>
        <begin position="245"/>
        <end position="288"/>
    </location>
</feature>
<protein>
    <submittedName>
        <fullName evidence="2">Uncharacterized protein</fullName>
    </submittedName>
</protein>
<keyword evidence="3" id="KW-1185">Reference proteome</keyword>